<reference evidence="3" key="1">
    <citation type="submission" date="2016-10" db="EMBL/GenBank/DDBJ databases">
        <authorList>
            <person name="Varghese N."/>
            <person name="Submissions S."/>
        </authorList>
    </citation>
    <scope>NUCLEOTIDE SEQUENCE [LARGE SCALE GENOMIC DNA]</scope>
    <source>
        <strain evidence="3">CGMCC 1.6763</strain>
    </source>
</reference>
<keyword evidence="3" id="KW-1185">Reference proteome</keyword>
<organism evidence="2 3">
    <name type="scientific">Bhargavaea ginsengi</name>
    <dbReference type="NCBI Taxonomy" id="426757"/>
    <lineage>
        <taxon>Bacteria</taxon>
        <taxon>Bacillati</taxon>
        <taxon>Bacillota</taxon>
        <taxon>Bacilli</taxon>
        <taxon>Bacillales</taxon>
        <taxon>Caryophanaceae</taxon>
        <taxon>Bhargavaea</taxon>
    </lineage>
</organism>
<dbReference type="EMBL" id="FNZF01000001">
    <property type="protein sequence ID" value="SEI75241.1"/>
    <property type="molecule type" value="Genomic_DNA"/>
</dbReference>
<name>A0A1H6T5B3_9BACL</name>
<feature type="transmembrane region" description="Helical" evidence="1">
    <location>
        <begin position="54"/>
        <end position="74"/>
    </location>
</feature>
<sequence>MDIWLWPTIAVILLIIAIGLASIRRMDRTVAQTENGEDMIRDEIRDHPYSLNPILIVIGVATVFITIVIFYYAFTY</sequence>
<evidence type="ECO:0000313" key="2">
    <source>
        <dbReference type="EMBL" id="SEI75241.1"/>
    </source>
</evidence>
<evidence type="ECO:0000256" key="1">
    <source>
        <dbReference type="SAM" id="Phobius"/>
    </source>
</evidence>
<feature type="transmembrane region" description="Helical" evidence="1">
    <location>
        <begin position="6"/>
        <end position="23"/>
    </location>
</feature>
<dbReference type="RefSeq" id="WP_092049267.1">
    <property type="nucleotide sequence ID" value="NZ_FNZF01000001.1"/>
</dbReference>
<protein>
    <recommendedName>
        <fullName evidence="4">Short-chain dehydrogenase</fullName>
    </recommendedName>
</protein>
<gene>
    <name evidence="2" type="ORF">SAMN04488127_0364</name>
</gene>
<proteinExistence type="predicted"/>
<accession>A0A1H6T5B3</accession>
<keyword evidence="1" id="KW-0472">Membrane</keyword>
<dbReference type="STRING" id="426757.SAMN04488127_0364"/>
<dbReference type="AlphaFoldDB" id="A0A1H6T5B3"/>
<evidence type="ECO:0008006" key="4">
    <source>
        <dbReference type="Google" id="ProtNLM"/>
    </source>
</evidence>
<dbReference type="OrthoDB" id="2454818at2"/>
<keyword evidence="1" id="KW-1133">Transmembrane helix</keyword>
<dbReference type="Proteomes" id="UP000199200">
    <property type="component" value="Unassembled WGS sequence"/>
</dbReference>
<evidence type="ECO:0000313" key="3">
    <source>
        <dbReference type="Proteomes" id="UP000199200"/>
    </source>
</evidence>
<keyword evidence="1" id="KW-0812">Transmembrane</keyword>